<feature type="domain" description="Nucleotide modification associated" evidence="1">
    <location>
        <begin position="62"/>
        <end position="103"/>
    </location>
</feature>
<dbReference type="AlphaFoldDB" id="A0A0G0BDC0"/>
<name>A0A0G0BDC0_9BACT</name>
<comment type="caution">
    <text evidence="2">The sequence shown here is derived from an EMBL/GenBank/DDBJ whole genome shotgun (WGS) entry which is preliminary data.</text>
</comment>
<dbReference type="InterPro" id="IPR011630">
    <property type="entry name" value="DUF1599"/>
</dbReference>
<accession>A0A0G0BDC0</accession>
<dbReference type="Pfam" id="PF07659">
    <property type="entry name" value="DUF1599"/>
    <property type="match status" value="1"/>
</dbReference>
<organism evidence="2 3">
    <name type="scientific">Candidatus Roizmanbacteria bacterium GW2011_GWC2_35_12</name>
    <dbReference type="NCBI Taxonomy" id="1618485"/>
    <lineage>
        <taxon>Bacteria</taxon>
        <taxon>Candidatus Roizmaniibacteriota</taxon>
    </lineage>
</organism>
<dbReference type="Proteomes" id="UP000034127">
    <property type="component" value="Unassembled WGS sequence"/>
</dbReference>
<gene>
    <name evidence="2" type="ORF">UR63_C0013G0002</name>
</gene>
<evidence type="ECO:0000259" key="1">
    <source>
        <dbReference type="Pfam" id="PF07659"/>
    </source>
</evidence>
<evidence type="ECO:0000313" key="3">
    <source>
        <dbReference type="Proteomes" id="UP000034127"/>
    </source>
</evidence>
<evidence type="ECO:0000313" key="2">
    <source>
        <dbReference type="EMBL" id="KKP67468.1"/>
    </source>
</evidence>
<proteinExistence type="predicted"/>
<dbReference type="EMBL" id="LBPX01000013">
    <property type="protein sequence ID" value="KKP67468.1"/>
    <property type="molecule type" value="Genomic_DNA"/>
</dbReference>
<sequence>MILEKLENNNIQYTNIFSIMKNPKFLDDSFEMICNKLLQIFIKKHKDYGKENILEIGELGIAFRINEKVSRLKNLITSNKKPVNENIEDSWYDIAVYAIIAMLYKKGYFQKLDLSPKNKK</sequence>
<protein>
    <recommendedName>
        <fullName evidence="1">Nucleotide modification associated domain-containing protein</fullName>
    </recommendedName>
</protein>
<reference evidence="2 3" key="1">
    <citation type="journal article" date="2015" name="Nature">
        <title>rRNA introns, odd ribosomes, and small enigmatic genomes across a large radiation of phyla.</title>
        <authorList>
            <person name="Brown C.T."/>
            <person name="Hug L.A."/>
            <person name="Thomas B.C."/>
            <person name="Sharon I."/>
            <person name="Castelle C.J."/>
            <person name="Singh A."/>
            <person name="Wilkins M.J."/>
            <person name="Williams K.H."/>
            <person name="Banfield J.F."/>
        </authorList>
    </citation>
    <scope>NUCLEOTIDE SEQUENCE [LARGE SCALE GENOMIC DNA]</scope>
</reference>